<evidence type="ECO:0000256" key="1">
    <source>
        <dbReference type="ARBA" id="ARBA00022679"/>
    </source>
</evidence>
<proteinExistence type="predicted"/>
<dbReference type="STRING" id="1423807.FD16_GL001186"/>
<dbReference type="Gene3D" id="3.40.50.2000">
    <property type="entry name" value="Glycogen Phosphorylase B"/>
    <property type="match status" value="1"/>
</dbReference>
<organism evidence="2 3">
    <name type="scientific">Paucilactobacillus suebicus DSM 5007 = KCTC 3549</name>
    <dbReference type="NCBI Taxonomy" id="1423807"/>
    <lineage>
        <taxon>Bacteria</taxon>
        <taxon>Bacillati</taxon>
        <taxon>Bacillota</taxon>
        <taxon>Bacilli</taxon>
        <taxon>Lactobacillales</taxon>
        <taxon>Lactobacillaceae</taxon>
        <taxon>Paucilactobacillus</taxon>
    </lineage>
</organism>
<dbReference type="Pfam" id="PF13692">
    <property type="entry name" value="Glyco_trans_1_4"/>
    <property type="match status" value="1"/>
</dbReference>
<dbReference type="AlphaFoldDB" id="A0A0R1W3M2"/>
<dbReference type="PATRIC" id="fig|1423807.3.peg.1208"/>
<keyword evidence="2" id="KW-0328">Glycosyltransferase</keyword>
<reference evidence="2 3" key="1">
    <citation type="journal article" date="2015" name="Genome Announc.">
        <title>Expanding the biotechnology potential of lactobacilli through comparative genomics of 213 strains and associated genera.</title>
        <authorList>
            <person name="Sun Z."/>
            <person name="Harris H.M."/>
            <person name="McCann A."/>
            <person name="Guo C."/>
            <person name="Argimon S."/>
            <person name="Zhang W."/>
            <person name="Yang X."/>
            <person name="Jeffery I.B."/>
            <person name="Cooney J.C."/>
            <person name="Kagawa T.F."/>
            <person name="Liu W."/>
            <person name="Song Y."/>
            <person name="Salvetti E."/>
            <person name="Wrobel A."/>
            <person name="Rasinkangas P."/>
            <person name="Parkhill J."/>
            <person name="Rea M.C."/>
            <person name="O'Sullivan O."/>
            <person name="Ritari J."/>
            <person name="Douillard F.P."/>
            <person name="Paul Ross R."/>
            <person name="Yang R."/>
            <person name="Briner A.E."/>
            <person name="Felis G.E."/>
            <person name="de Vos W.M."/>
            <person name="Barrangou R."/>
            <person name="Klaenhammer T.R."/>
            <person name="Caufield P.W."/>
            <person name="Cui Y."/>
            <person name="Zhang H."/>
            <person name="O'Toole P.W."/>
        </authorList>
    </citation>
    <scope>NUCLEOTIDE SEQUENCE [LARGE SCALE GENOMIC DNA]</scope>
    <source>
        <strain evidence="2 3">DSM 5007</strain>
    </source>
</reference>
<dbReference type="GO" id="GO:0016757">
    <property type="term" value="F:glycosyltransferase activity"/>
    <property type="evidence" value="ECO:0007669"/>
    <property type="project" value="UniProtKB-KW"/>
</dbReference>
<protein>
    <submittedName>
        <fullName evidence="2">Phosphatidylinositol alpha-mannosyltransferase</fullName>
    </submittedName>
</protein>
<evidence type="ECO:0000313" key="2">
    <source>
        <dbReference type="EMBL" id="KRM10484.1"/>
    </source>
</evidence>
<dbReference type="Proteomes" id="UP000051820">
    <property type="component" value="Unassembled WGS sequence"/>
</dbReference>
<name>A0A0R1W3M2_9LACO</name>
<dbReference type="PANTHER" id="PTHR46401:SF2">
    <property type="entry name" value="GLYCOSYLTRANSFERASE WBBK-RELATED"/>
    <property type="match status" value="1"/>
</dbReference>
<dbReference type="SUPFAM" id="SSF53756">
    <property type="entry name" value="UDP-Glycosyltransferase/glycogen phosphorylase"/>
    <property type="match status" value="1"/>
</dbReference>
<keyword evidence="3" id="KW-1185">Reference proteome</keyword>
<dbReference type="EMBL" id="AZGF01000028">
    <property type="protein sequence ID" value="KRM10484.1"/>
    <property type="molecule type" value="Genomic_DNA"/>
</dbReference>
<dbReference type="OrthoDB" id="9802525at2"/>
<sequence>MTEEVTVFSYGDSNNLSTWSNVPFFLTKTMENKNITVNRVNVEPNKYFVFIWNKLVLKLLKIFFNSETTYTFDRTPFFRKFVDMKMKKAVNKYKNTDMFLSISFSFHPKKYTNKPVIMFCDWTYDYYFDHFLKRKPDKLEMQEIKNQRLLQESTDAMIVLFPDVCEYLKIKSTCNNIYYLGNVVNSDNYRLTNEVIENKYRNNNIVFIGSKKYLPGLNTLLRSFTKLREKYDNLTLDVIGINKNDTDVKYENVNFWGYLNKSELDDKAKYYDIVNNAKVFVNTTPNWASFSAVLDVMYHGCPIITSKYRSFQETFGNEIKFGSYSINDEKTLTKKIHDIFDIRLDEYREKCKLSRNAVEPYSWSNYVDKIIDISNQVKEK</sequence>
<dbReference type="RefSeq" id="WP_010622603.1">
    <property type="nucleotide sequence ID" value="NZ_AZGF01000028.1"/>
</dbReference>
<gene>
    <name evidence="2" type="ORF">FD16_GL001186</name>
</gene>
<accession>A0A0R1W3M2</accession>
<dbReference type="PANTHER" id="PTHR46401">
    <property type="entry name" value="GLYCOSYLTRANSFERASE WBBK-RELATED"/>
    <property type="match status" value="1"/>
</dbReference>
<evidence type="ECO:0000313" key="3">
    <source>
        <dbReference type="Proteomes" id="UP000051820"/>
    </source>
</evidence>
<comment type="caution">
    <text evidence="2">The sequence shown here is derived from an EMBL/GenBank/DDBJ whole genome shotgun (WGS) entry which is preliminary data.</text>
</comment>
<keyword evidence="1 2" id="KW-0808">Transferase</keyword>
<dbReference type="GO" id="GO:0009103">
    <property type="term" value="P:lipopolysaccharide biosynthetic process"/>
    <property type="evidence" value="ECO:0007669"/>
    <property type="project" value="TreeGrafter"/>
</dbReference>